<keyword evidence="3" id="KW-1185">Reference proteome</keyword>
<proteinExistence type="predicted"/>
<comment type="caution">
    <text evidence="2">The sequence shown here is derived from an EMBL/GenBank/DDBJ whole genome shotgun (WGS) entry which is preliminary data.</text>
</comment>
<gene>
    <name evidence="2" type="ORF">AAFF_G00206300</name>
</gene>
<organism evidence="2 3">
    <name type="scientific">Aldrovandia affinis</name>
    <dbReference type="NCBI Taxonomy" id="143900"/>
    <lineage>
        <taxon>Eukaryota</taxon>
        <taxon>Metazoa</taxon>
        <taxon>Chordata</taxon>
        <taxon>Craniata</taxon>
        <taxon>Vertebrata</taxon>
        <taxon>Euteleostomi</taxon>
        <taxon>Actinopterygii</taxon>
        <taxon>Neopterygii</taxon>
        <taxon>Teleostei</taxon>
        <taxon>Notacanthiformes</taxon>
        <taxon>Halosauridae</taxon>
        <taxon>Aldrovandia</taxon>
    </lineage>
</organism>
<evidence type="ECO:0000313" key="3">
    <source>
        <dbReference type="Proteomes" id="UP001221898"/>
    </source>
</evidence>
<feature type="region of interest" description="Disordered" evidence="1">
    <location>
        <begin position="76"/>
        <end position="109"/>
    </location>
</feature>
<protein>
    <submittedName>
        <fullName evidence="2">Uncharacterized protein</fullName>
    </submittedName>
</protein>
<evidence type="ECO:0000313" key="2">
    <source>
        <dbReference type="EMBL" id="KAJ8384377.1"/>
    </source>
</evidence>
<accession>A0AAD7RHV3</accession>
<evidence type="ECO:0000256" key="1">
    <source>
        <dbReference type="SAM" id="MobiDB-lite"/>
    </source>
</evidence>
<name>A0AAD7RHV3_9TELE</name>
<dbReference type="Proteomes" id="UP001221898">
    <property type="component" value="Unassembled WGS sequence"/>
</dbReference>
<reference evidence="2" key="1">
    <citation type="journal article" date="2023" name="Science">
        <title>Genome structures resolve the early diversification of teleost fishes.</title>
        <authorList>
            <person name="Parey E."/>
            <person name="Louis A."/>
            <person name="Montfort J."/>
            <person name="Bouchez O."/>
            <person name="Roques C."/>
            <person name="Iampietro C."/>
            <person name="Lluch J."/>
            <person name="Castinel A."/>
            <person name="Donnadieu C."/>
            <person name="Desvignes T."/>
            <person name="Floi Bucao C."/>
            <person name="Jouanno E."/>
            <person name="Wen M."/>
            <person name="Mejri S."/>
            <person name="Dirks R."/>
            <person name="Jansen H."/>
            <person name="Henkel C."/>
            <person name="Chen W.J."/>
            <person name="Zahm M."/>
            <person name="Cabau C."/>
            <person name="Klopp C."/>
            <person name="Thompson A.W."/>
            <person name="Robinson-Rechavi M."/>
            <person name="Braasch I."/>
            <person name="Lecointre G."/>
            <person name="Bobe J."/>
            <person name="Postlethwait J.H."/>
            <person name="Berthelot C."/>
            <person name="Roest Crollius H."/>
            <person name="Guiguen Y."/>
        </authorList>
    </citation>
    <scope>NUCLEOTIDE SEQUENCE</scope>
    <source>
        <strain evidence="2">NC1722</strain>
    </source>
</reference>
<dbReference type="EMBL" id="JAINUG010000273">
    <property type="protein sequence ID" value="KAJ8384377.1"/>
    <property type="molecule type" value="Genomic_DNA"/>
</dbReference>
<dbReference type="AlphaFoldDB" id="A0AAD7RHV3"/>
<sequence>MVEPQSHDDWKKPAKLVGGPFTPILSVTSLSEHHNPIKSSALLLRTTGSCRNMGGTGVVRFLAQTAVDRSLLAQTEREQATVTPPKGRCVPQHSTAREQLSKKKRSVVWGNTAQQATACRTEQA</sequence>